<feature type="compositionally biased region" description="Basic residues" evidence="7">
    <location>
        <begin position="1032"/>
        <end position="1041"/>
    </location>
</feature>
<organism evidence="9 10">
    <name type="scientific">Trichostrongylus colubriformis</name>
    <name type="common">Black scour worm</name>
    <dbReference type="NCBI Taxonomy" id="6319"/>
    <lineage>
        <taxon>Eukaryota</taxon>
        <taxon>Metazoa</taxon>
        <taxon>Ecdysozoa</taxon>
        <taxon>Nematoda</taxon>
        <taxon>Chromadorea</taxon>
        <taxon>Rhabditida</taxon>
        <taxon>Rhabditina</taxon>
        <taxon>Rhabditomorpha</taxon>
        <taxon>Strongyloidea</taxon>
        <taxon>Trichostrongylidae</taxon>
        <taxon>Trichostrongylus</taxon>
    </lineage>
</organism>
<evidence type="ECO:0000256" key="5">
    <source>
        <dbReference type="ARBA" id="ARBA00023274"/>
    </source>
</evidence>
<evidence type="ECO:0000256" key="7">
    <source>
        <dbReference type="SAM" id="MobiDB-lite"/>
    </source>
</evidence>
<feature type="compositionally biased region" description="Basic and acidic residues" evidence="7">
    <location>
        <begin position="391"/>
        <end position="408"/>
    </location>
</feature>
<feature type="compositionally biased region" description="Polar residues" evidence="7">
    <location>
        <begin position="1299"/>
        <end position="1319"/>
    </location>
</feature>
<feature type="compositionally biased region" description="Low complexity" evidence="7">
    <location>
        <begin position="1358"/>
        <end position="1379"/>
    </location>
</feature>
<protein>
    <recommendedName>
        <fullName evidence="8">ARC105/Med15 mediator subunit C-terminal domain-containing protein</fullName>
    </recommendedName>
</protein>
<dbReference type="GO" id="GO:0032040">
    <property type="term" value="C:small-subunit processome"/>
    <property type="evidence" value="ECO:0007669"/>
    <property type="project" value="TreeGrafter"/>
</dbReference>
<dbReference type="GO" id="GO:0034457">
    <property type="term" value="C:Mpp10 complex"/>
    <property type="evidence" value="ECO:0007669"/>
    <property type="project" value="InterPro"/>
</dbReference>
<keyword evidence="4" id="KW-0539">Nucleus</keyword>
<feature type="compositionally biased region" description="Basic and acidic residues" evidence="7">
    <location>
        <begin position="734"/>
        <end position="762"/>
    </location>
</feature>
<feature type="domain" description="ARC105/Med15 mediator subunit C-terminal" evidence="8">
    <location>
        <begin position="1590"/>
        <end position="1692"/>
    </location>
</feature>
<dbReference type="Pfam" id="PF04006">
    <property type="entry name" value="Mpp10"/>
    <property type="match status" value="1"/>
</dbReference>
<feature type="region of interest" description="Disordered" evidence="7">
    <location>
        <begin position="615"/>
        <end position="686"/>
    </location>
</feature>
<evidence type="ECO:0000313" key="10">
    <source>
        <dbReference type="Proteomes" id="UP001331761"/>
    </source>
</evidence>
<feature type="region of interest" description="Disordered" evidence="7">
    <location>
        <begin position="304"/>
        <end position="339"/>
    </location>
</feature>
<evidence type="ECO:0000256" key="6">
    <source>
        <dbReference type="ARBA" id="ARBA00029455"/>
    </source>
</evidence>
<proteinExistence type="inferred from homology"/>
<feature type="region of interest" description="Disordered" evidence="7">
    <location>
        <begin position="384"/>
        <end position="446"/>
    </location>
</feature>
<evidence type="ECO:0000256" key="1">
    <source>
        <dbReference type="ARBA" id="ARBA00004604"/>
    </source>
</evidence>
<feature type="region of interest" description="Disordered" evidence="7">
    <location>
        <begin position="1247"/>
        <end position="1272"/>
    </location>
</feature>
<gene>
    <name evidence="9" type="ORF">GCK32_005359</name>
</gene>
<keyword evidence="5" id="KW-0687">Ribonucleoprotein</keyword>
<accession>A0AAN8G029</accession>
<feature type="compositionally biased region" description="Acidic residues" evidence="7">
    <location>
        <begin position="620"/>
        <end position="674"/>
    </location>
</feature>
<feature type="compositionally biased region" description="Basic and acidic residues" evidence="7">
    <location>
        <begin position="416"/>
        <end position="426"/>
    </location>
</feature>
<dbReference type="PANTHER" id="PTHR17039:SF0">
    <property type="entry name" value="U3 SMALL NUCLEOLAR RIBONUCLEOPROTEIN PROTEIN MPP10"/>
    <property type="match status" value="1"/>
</dbReference>
<feature type="compositionally biased region" description="Polar residues" evidence="7">
    <location>
        <begin position="109"/>
        <end position="129"/>
    </location>
</feature>
<feature type="region of interest" description="Disordered" evidence="7">
    <location>
        <begin position="1"/>
        <end position="285"/>
    </location>
</feature>
<feature type="compositionally biased region" description="Low complexity" evidence="7">
    <location>
        <begin position="73"/>
        <end position="82"/>
    </location>
</feature>
<feature type="compositionally biased region" description="Polar residues" evidence="7">
    <location>
        <begin position="1342"/>
        <end position="1357"/>
    </location>
</feature>
<comment type="caution">
    <text evidence="9">The sequence shown here is derived from an EMBL/GenBank/DDBJ whole genome shotgun (WGS) entry which is preliminary data.</text>
</comment>
<evidence type="ECO:0000313" key="9">
    <source>
        <dbReference type="EMBL" id="KAK5977998.1"/>
    </source>
</evidence>
<dbReference type="GO" id="GO:0006364">
    <property type="term" value="P:rRNA processing"/>
    <property type="evidence" value="ECO:0007669"/>
    <property type="project" value="UniProtKB-KW"/>
</dbReference>
<keyword evidence="3" id="KW-0698">rRNA processing</keyword>
<feature type="region of interest" description="Disordered" evidence="7">
    <location>
        <begin position="350"/>
        <end position="369"/>
    </location>
</feature>
<dbReference type="InterPro" id="IPR048386">
    <property type="entry name" value="Med15_C"/>
</dbReference>
<feature type="compositionally biased region" description="Polar residues" evidence="7">
    <location>
        <begin position="191"/>
        <end position="210"/>
    </location>
</feature>
<evidence type="ECO:0000256" key="2">
    <source>
        <dbReference type="ARBA" id="ARBA00022517"/>
    </source>
</evidence>
<keyword evidence="10" id="KW-1185">Reference proteome</keyword>
<feature type="compositionally biased region" description="Acidic residues" evidence="7">
    <location>
        <begin position="777"/>
        <end position="795"/>
    </location>
</feature>
<dbReference type="InterPro" id="IPR012173">
    <property type="entry name" value="Mpp10"/>
</dbReference>
<dbReference type="EMBL" id="WIXE01009941">
    <property type="protein sequence ID" value="KAK5977998.1"/>
    <property type="molecule type" value="Genomic_DNA"/>
</dbReference>
<evidence type="ECO:0000256" key="4">
    <source>
        <dbReference type="ARBA" id="ARBA00023242"/>
    </source>
</evidence>
<dbReference type="Pfam" id="PF21539">
    <property type="entry name" value="Med15_C"/>
    <property type="match status" value="1"/>
</dbReference>
<comment type="subcellular location">
    <subcellularLocation>
        <location evidence="1">Nucleus</location>
        <location evidence="1">Nucleolus</location>
    </subcellularLocation>
</comment>
<reference evidence="9 10" key="1">
    <citation type="submission" date="2019-10" db="EMBL/GenBank/DDBJ databases">
        <title>Assembly and Annotation for the nematode Trichostrongylus colubriformis.</title>
        <authorList>
            <person name="Martin J."/>
        </authorList>
    </citation>
    <scope>NUCLEOTIDE SEQUENCE [LARGE SCALE GENOMIC DNA]</scope>
    <source>
        <strain evidence="9">G859</strain>
        <tissue evidence="9">Whole worm</tissue>
    </source>
</reference>
<dbReference type="PANTHER" id="PTHR17039">
    <property type="entry name" value="U3 SMALL NUCLEOLAR RIBONUCLEOPROTEIN PROTEIN MPP10"/>
    <property type="match status" value="1"/>
</dbReference>
<dbReference type="GO" id="GO:0005732">
    <property type="term" value="C:sno(s)RNA-containing ribonucleoprotein complex"/>
    <property type="evidence" value="ECO:0007669"/>
    <property type="project" value="InterPro"/>
</dbReference>
<dbReference type="Proteomes" id="UP001331761">
    <property type="component" value="Unassembled WGS sequence"/>
</dbReference>
<feature type="region of interest" description="Disordered" evidence="7">
    <location>
        <begin position="1001"/>
        <end position="1041"/>
    </location>
</feature>
<evidence type="ECO:0000259" key="8">
    <source>
        <dbReference type="Pfam" id="PF21539"/>
    </source>
</evidence>
<feature type="region of interest" description="Disordered" evidence="7">
    <location>
        <begin position="703"/>
        <end position="818"/>
    </location>
</feature>
<name>A0AAN8G029_TRICO</name>
<sequence length="1716" mass="190658">GMVCTRRTASKNEDGSSMGAVSEDATMKDVTLSSSRKSTSSRSLRAQSVPLEMDESKDTTGGPSQESGEIIHTTNTPLTTPSRRPRKKRSSVTGQQDDEVSNADMGSEESGSIEQQTASSSSVEGTPSNAKVAATPSKSRRRSASSSMVSPSPARITRAMRKAGVTTPKENTPLEVVQELPAENEVEEISTTETANRTDSPSRKSSQKTLGSDAEQRGSLKATSSLIKEVGTMSGKPHDEAPVVLPEAGSPVKSPLEHAAVMQDYPKKSRGSPQKESPARKATVEDFLEELPPVNRGITEVVTSPVREVVNKKSPRRTPKKQSAEEKSSEGLPLMPSMQTPVEVDDAVEMLSPGEPMGSPQIKSPTSKAVSDLLRKELLPAVEDNFAVEDAGLRESPRSTAEEPEKGSPNKKRKKQTAEEVIHRDSSVGFSEELLSPEQQKASKNVVKSPLKTLADILNNAEESTETIVKSSTSLLESYPITEDSVGFVSTKTSTLDTTPESIRDVDHEQSAAFAKKKSSTAGESTRKGERYVELESFKQLFKRPKFYRKALDSSISSLFAYASKVESRKDDLPSEFLSDDLETVWQFIAHSGKQIIKEFRKRVHLLDIDIQLKDSVTSSEEEESDDEAQDVHDEEEENEDQDDDLLNLNDEDLKDLEREMDEMREEEEQEEAEESNKPRKKYPKSAVDDKFFSLAEMAAFLDEQERTEGTGPSVLDTVDDSETAPADYGYEDFFGRKDTIEKDESANQKERKKKRDVDTKELRKKKKSVRFSMDIEQPEEEDGHEEAVQEDGAEVLEGPVLLGDKEESEEPQTNLKKSLKRLKQTIAKLEQENLAPRSWQLSGEVTAQQREENELLETHVQFDHGAKKAPEITEAFTEKLEDLIKQRIKDKAFDDVVRRKRVEERTEPYRNQAIEEQEIVKTSLAEVYEKEYQKAAGETSAVTTVNEEHVAIEKRMRELFRLIDALSNFDYTPPEVKPEVRVVSNMPALRVEEVGMSASTDAQLLAPEELKKRQKGDLKAAEERDRTDKLRQRRKKKNRQRALVELFGEEKVLENQKRKKKKSFDEKEATDGEKLKSSTFFTKLQETVRNEIKEKTTKKKRKVISEQVSAGGSKYMLQEEMNYTGQYVQQQPSGAMPPMQAQQQAQMMQQQRMRRKEREREVLSMSRFPPHWQQEMHAEQSQERKKQLFTTFVRRFNTMQQQQQSKMVSNGQGPMMHQQMMGQGGVMVGPSGQRAPAGSGLYAQQQQPASVMAPSSGPMSNAGMSGPASAPMPTQQIRMAGHMAGGQGAGPQQMMSASSMNPQSSGHLGSGASPQVHSSFAGHQMAVGSPHMSGVGPAGGMSNSPVTCIQPSTPQNPSSVQPGSVGPGSQQPGSVPSQEENTKEYNDLVESLKEQYYEKLKRIGDRCDLDNSPKPTGFDRLMEILDRKRRVSQSLLEKIVGNVRTIVERSSLTYPVIETMRQIEAEGQSSIFSAGASDDYRTSQPNPPQALLDPWRSVRHLMIKVPEHLANLSNSDDDATADAGAVKSSIASSTLKRPAPSDLNDSGVEAKMEKLDDSAQVEPNSDSCEDENMRIKIDCLFDTRQPWRMSVAASRELSELPWRVDTDCLPASSHSPDAVICFDSDLLLCPPLRVLVPASYPLDPAVIQFDRSFPRGVQISSQLSTMLERSLSVAPSRSLTHIHSAFRSACQELMRLKGVHNGHYIPNKQHKQLVA</sequence>
<feature type="compositionally biased region" description="Basic and acidic residues" evidence="7">
    <location>
        <begin position="1009"/>
        <end position="1031"/>
    </location>
</feature>
<feature type="region of interest" description="Disordered" evidence="7">
    <location>
        <begin position="1284"/>
        <end position="1384"/>
    </location>
</feature>
<evidence type="ECO:0000256" key="3">
    <source>
        <dbReference type="ARBA" id="ARBA00022552"/>
    </source>
</evidence>
<feature type="compositionally biased region" description="Low complexity" evidence="7">
    <location>
        <begin position="144"/>
        <end position="155"/>
    </location>
</feature>
<feature type="non-terminal residue" evidence="9">
    <location>
        <position position="1"/>
    </location>
</feature>
<keyword evidence="2" id="KW-0690">Ribosome biogenesis</keyword>
<comment type="similarity">
    <text evidence="6">Belongs to the MPP10 family.</text>
</comment>
<feature type="compositionally biased region" description="Low complexity" evidence="7">
    <location>
        <begin position="31"/>
        <end position="45"/>
    </location>
</feature>